<proteinExistence type="predicted"/>
<dbReference type="STRING" id="691883.A0A058ZGX8"/>
<feature type="repeat" description="WD" evidence="3">
    <location>
        <begin position="129"/>
        <end position="162"/>
    </location>
</feature>
<dbReference type="InterPro" id="IPR051179">
    <property type="entry name" value="WD_repeat_multifunction"/>
</dbReference>
<dbReference type="InterPro" id="IPR036322">
    <property type="entry name" value="WD40_repeat_dom_sf"/>
</dbReference>
<dbReference type="SUPFAM" id="SSF50978">
    <property type="entry name" value="WD40 repeat-like"/>
    <property type="match status" value="1"/>
</dbReference>
<dbReference type="CDD" id="cd00200">
    <property type="entry name" value="WD40"/>
    <property type="match status" value="1"/>
</dbReference>
<dbReference type="Pfam" id="PF00400">
    <property type="entry name" value="WD40"/>
    <property type="match status" value="7"/>
</dbReference>
<feature type="repeat" description="WD" evidence="3">
    <location>
        <begin position="194"/>
        <end position="215"/>
    </location>
</feature>
<evidence type="ECO:0000313" key="4">
    <source>
        <dbReference type="EMBL" id="KCV72742.1"/>
    </source>
</evidence>
<dbReference type="Gene3D" id="2.130.10.10">
    <property type="entry name" value="YVTN repeat-like/Quinoprotein amine dehydrogenase"/>
    <property type="match status" value="1"/>
</dbReference>
<dbReference type="PROSITE" id="PS50082">
    <property type="entry name" value="WD_REPEATS_2"/>
    <property type="match status" value="6"/>
</dbReference>
<dbReference type="PANTHER" id="PTHR19857:SF8">
    <property type="entry name" value="ANGIO-ASSOCIATED MIGRATORY CELL PROTEIN"/>
    <property type="match status" value="1"/>
</dbReference>
<dbReference type="InterPro" id="IPR015943">
    <property type="entry name" value="WD40/YVTN_repeat-like_dom_sf"/>
</dbReference>
<evidence type="ECO:0000256" key="1">
    <source>
        <dbReference type="ARBA" id="ARBA00022574"/>
    </source>
</evidence>
<evidence type="ECO:0000256" key="2">
    <source>
        <dbReference type="ARBA" id="ARBA00022737"/>
    </source>
</evidence>
<accession>A0A058ZGX8</accession>
<dbReference type="SMART" id="SM00320">
    <property type="entry name" value="WD40"/>
    <property type="match status" value="8"/>
</dbReference>
<sequence>MSEQDKNMTPIDGVLEELPSAKPEGFVEEFLHDDEVHELVGSDGEDNIEPVDDMMEAFEIEMHMGSDDEDNQDDSIVEDMSRANYAAHKGPVYAVDVHMGAGLVATGGEDHKIFLWSMYKLDETPLACWIAHTDSIVSLKFNETGSLLISGGMDGTVCVWDVTGRCGKVVDTSSDVSTDEPVVILTGPSEVIWVKFSPDYETIMAGSEDGTVWLWYTPQAPEKGAPKLNPDDFMQNVLAHHEGSVHVGEFSPDGKMIVTGSSDGNLIVVDPLSGVAKHTFSSQVDGRFPSGGITACAVHPSSQLILVGSDEGGLALVNSQTGKLISVHESHEDGVESISYSPTNPFVATAGIDGKVCIFDTSNMRRRHVLAHQEPVIKTAWHPVAPLLVTASIDRSLRVWDARNGTLLKTLTAHTEGILDMAVSFPTHAPAGVQPANIRGVAVTGGDDNMAFLFEI</sequence>
<dbReference type="OMA" id="GPDEVMW"/>
<dbReference type="InterPro" id="IPR019775">
    <property type="entry name" value="WD40_repeat_CS"/>
</dbReference>
<dbReference type="PROSITE" id="PS50294">
    <property type="entry name" value="WD_REPEATS_REGION"/>
    <property type="match status" value="4"/>
</dbReference>
<name>A0A058ZGX8_FONAL</name>
<keyword evidence="1 3" id="KW-0853">WD repeat</keyword>
<organism evidence="4">
    <name type="scientific">Fonticula alba</name>
    <name type="common">Slime mold</name>
    <dbReference type="NCBI Taxonomy" id="691883"/>
    <lineage>
        <taxon>Eukaryota</taxon>
        <taxon>Rotosphaerida</taxon>
        <taxon>Fonticulaceae</taxon>
        <taxon>Fonticula</taxon>
    </lineage>
</organism>
<feature type="repeat" description="WD" evidence="3">
    <location>
        <begin position="328"/>
        <end position="369"/>
    </location>
</feature>
<feature type="repeat" description="WD" evidence="3">
    <location>
        <begin position="238"/>
        <end position="270"/>
    </location>
</feature>
<dbReference type="Proteomes" id="UP000030693">
    <property type="component" value="Unassembled WGS sequence"/>
</dbReference>
<feature type="repeat" description="WD" evidence="3">
    <location>
        <begin position="85"/>
        <end position="118"/>
    </location>
</feature>
<dbReference type="RefSeq" id="XP_009492443.1">
    <property type="nucleotide sequence ID" value="XM_009494168.1"/>
</dbReference>
<keyword evidence="5" id="KW-1185">Reference proteome</keyword>
<dbReference type="InterPro" id="IPR020472">
    <property type="entry name" value="WD40_PAC1"/>
</dbReference>
<dbReference type="GeneID" id="20525046"/>
<gene>
    <name evidence="4" type="ORF">H696_00321</name>
</gene>
<keyword evidence="2" id="KW-0677">Repeat</keyword>
<evidence type="ECO:0000256" key="3">
    <source>
        <dbReference type="PROSITE-ProRule" id="PRU00221"/>
    </source>
</evidence>
<protein>
    <submittedName>
        <fullName evidence="4">Uncharacterized protein</fullName>
    </submittedName>
</protein>
<dbReference type="PANTHER" id="PTHR19857">
    <property type="entry name" value="MITOCHONDRIAL DIVISION PROTEIN 1-RELATED"/>
    <property type="match status" value="1"/>
</dbReference>
<feature type="repeat" description="WD" evidence="3">
    <location>
        <begin position="369"/>
        <end position="410"/>
    </location>
</feature>
<dbReference type="eggNOG" id="KOG0296">
    <property type="taxonomic scope" value="Eukaryota"/>
</dbReference>
<dbReference type="OrthoDB" id="10261640at2759"/>
<dbReference type="InterPro" id="IPR001680">
    <property type="entry name" value="WD40_rpt"/>
</dbReference>
<dbReference type="PROSITE" id="PS00678">
    <property type="entry name" value="WD_REPEATS_1"/>
    <property type="match status" value="2"/>
</dbReference>
<dbReference type="PRINTS" id="PR00320">
    <property type="entry name" value="GPROTEINBRPT"/>
</dbReference>
<dbReference type="EMBL" id="KB932201">
    <property type="protein sequence ID" value="KCV72742.1"/>
    <property type="molecule type" value="Genomic_DNA"/>
</dbReference>
<reference evidence="4" key="1">
    <citation type="submission" date="2013-04" db="EMBL/GenBank/DDBJ databases">
        <title>The Genome Sequence of Fonticula alba ATCC 38817.</title>
        <authorList>
            <consortium name="The Broad Institute Genomics Platform"/>
            <person name="Russ C."/>
            <person name="Cuomo C."/>
            <person name="Burger G."/>
            <person name="Gray M.W."/>
            <person name="Holland P.W.H."/>
            <person name="King N."/>
            <person name="Lang F.B.F."/>
            <person name="Roger A.J."/>
            <person name="Ruiz-Trillo I."/>
            <person name="Brown M."/>
            <person name="Walker B."/>
            <person name="Young S."/>
            <person name="Zeng Q."/>
            <person name="Gargeya S."/>
            <person name="Fitzgerald M."/>
            <person name="Haas B."/>
            <person name="Abouelleil A."/>
            <person name="Allen A.W."/>
            <person name="Alvarado L."/>
            <person name="Arachchi H.M."/>
            <person name="Berlin A.M."/>
            <person name="Chapman S.B."/>
            <person name="Gainer-Dewar J."/>
            <person name="Goldberg J."/>
            <person name="Griggs A."/>
            <person name="Gujja S."/>
            <person name="Hansen M."/>
            <person name="Howarth C."/>
            <person name="Imamovic A."/>
            <person name="Ireland A."/>
            <person name="Larimer J."/>
            <person name="McCowan C."/>
            <person name="Murphy C."/>
            <person name="Pearson M."/>
            <person name="Poon T.W."/>
            <person name="Priest M."/>
            <person name="Roberts A."/>
            <person name="Saif S."/>
            <person name="Shea T."/>
            <person name="Sisk P."/>
            <person name="Sykes S."/>
            <person name="Wortman J."/>
            <person name="Nusbaum C."/>
            <person name="Birren B."/>
        </authorList>
    </citation>
    <scope>NUCLEOTIDE SEQUENCE [LARGE SCALE GENOMIC DNA]</scope>
    <source>
        <strain evidence="4">ATCC 38817</strain>
    </source>
</reference>
<evidence type="ECO:0000313" key="5">
    <source>
        <dbReference type="Proteomes" id="UP000030693"/>
    </source>
</evidence>
<dbReference type="AlphaFoldDB" id="A0A058ZGX8"/>